<proteinExistence type="inferred from homology"/>
<keyword evidence="3" id="KW-0677">Repeat</keyword>
<dbReference type="InterPro" id="IPR021133">
    <property type="entry name" value="HEAT_type_2"/>
</dbReference>
<feature type="domain" description="TOG" evidence="7">
    <location>
        <begin position="1342"/>
        <end position="1575"/>
    </location>
</feature>
<dbReference type="FunFam" id="1.25.10.10:FF:000162">
    <property type="entry name" value="GCN1, eIF2 alpha kinase activator homolog"/>
    <property type="match status" value="1"/>
</dbReference>
<keyword evidence="5" id="KW-0175">Coiled coil</keyword>
<dbReference type="GeneTree" id="ENSGT00940000153612"/>
<dbReference type="Gene3D" id="1.25.10.10">
    <property type="entry name" value="Leucine-rich Repeat Variant"/>
    <property type="match status" value="6"/>
</dbReference>
<dbReference type="Pfam" id="PF24984">
    <property type="entry name" value="HEAT_EF3_GNC1"/>
    <property type="match status" value="1"/>
</dbReference>
<dbReference type="InterPro" id="IPR056810">
    <property type="entry name" value="GNC1-like_N"/>
</dbReference>
<dbReference type="InterPro" id="IPR057546">
    <property type="entry name" value="HEAT_GCN1"/>
</dbReference>
<evidence type="ECO:0000256" key="3">
    <source>
        <dbReference type="ARBA" id="ARBA00022737"/>
    </source>
</evidence>
<keyword evidence="6" id="KW-0812">Transmembrane</keyword>
<dbReference type="GO" id="GO:0034198">
    <property type="term" value="P:cellular response to amino acid starvation"/>
    <property type="evidence" value="ECO:0007669"/>
    <property type="project" value="TreeGrafter"/>
</dbReference>
<comment type="similarity">
    <text evidence="1">Belongs to the GCN1 family.</text>
</comment>
<feature type="repeat" description="HEAT" evidence="4">
    <location>
        <begin position="1775"/>
        <end position="1811"/>
    </location>
</feature>
<dbReference type="Pfam" id="PF02985">
    <property type="entry name" value="HEAT"/>
    <property type="match status" value="1"/>
</dbReference>
<dbReference type="PANTHER" id="PTHR23346">
    <property type="entry name" value="TRANSLATIONAL ACTIVATOR GCN1-RELATED"/>
    <property type="match status" value="1"/>
</dbReference>
<accession>A0A3B4FFZ4</accession>
<dbReference type="SMART" id="SM00567">
    <property type="entry name" value="EZ_HEAT"/>
    <property type="match status" value="3"/>
</dbReference>
<dbReference type="InterPro" id="IPR016024">
    <property type="entry name" value="ARM-type_fold"/>
</dbReference>
<gene>
    <name evidence="8" type="primary">GCN1</name>
</gene>
<dbReference type="Pfam" id="PF23271">
    <property type="entry name" value="HEAT_GCN1"/>
    <property type="match status" value="1"/>
</dbReference>
<dbReference type="GO" id="GO:0005829">
    <property type="term" value="C:cytosol"/>
    <property type="evidence" value="ECO:0007669"/>
    <property type="project" value="TreeGrafter"/>
</dbReference>
<dbReference type="PROSITE" id="PS50077">
    <property type="entry name" value="HEAT_REPEAT"/>
    <property type="match status" value="3"/>
</dbReference>
<name>A0A3B4FFZ4_9CICH</name>
<dbReference type="Pfam" id="PF24993">
    <property type="entry name" value="GNC1_N"/>
    <property type="match status" value="1"/>
</dbReference>
<evidence type="ECO:0000313" key="8">
    <source>
        <dbReference type="Ensembl" id="ENSPNYP00000009412.1"/>
    </source>
</evidence>
<dbReference type="STRING" id="303518.ENSPNYP00000009412"/>
<feature type="repeat" description="HEAT" evidence="4">
    <location>
        <begin position="2003"/>
        <end position="2040"/>
    </location>
</feature>
<dbReference type="FunFam" id="1.25.10.10:FF:000090">
    <property type="entry name" value="eIF-2-alpha kinase activator GCN1"/>
    <property type="match status" value="1"/>
</dbReference>
<dbReference type="GO" id="GO:0019887">
    <property type="term" value="F:protein kinase regulator activity"/>
    <property type="evidence" value="ECO:0007669"/>
    <property type="project" value="TreeGrafter"/>
</dbReference>
<dbReference type="Pfam" id="PF25801">
    <property type="entry name" value="HEAT_GCN1_C_2"/>
    <property type="match status" value="1"/>
</dbReference>
<evidence type="ECO:0000256" key="5">
    <source>
        <dbReference type="SAM" id="Coils"/>
    </source>
</evidence>
<dbReference type="Pfam" id="PF24987">
    <property type="entry name" value="HEAT_EF3_N"/>
    <property type="match status" value="2"/>
</dbReference>
<feature type="coiled-coil region" evidence="5">
    <location>
        <begin position="798"/>
        <end position="839"/>
    </location>
</feature>
<keyword evidence="2" id="KW-0597">Phosphoprotein</keyword>
<dbReference type="FunFam" id="1.25.10.10:FF:000096">
    <property type="entry name" value="eIF-2-alpha kinase activator gcn1"/>
    <property type="match status" value="1"/>
</dbReference>
<evidence type="ECO:0000259" key="7">
    <source>
        <dbReference type="SMART" id="SM01349"/>
    </source>
</evidence>
<sequence length="2669" mass="292492">MAADTQVSDTLKKFAVKVNTASVKERKEIFGDLKRCIKGKELPEPAIKGLCKLFCLTPHRYRDAASRRELLSVIGQLAESKPDILVTSLLHCLLNSGVISKTGEPSKATGSAAFVGLSWTCLLVSSVFSAPEKREGPTWKKMVEVQSLLVAEVVGGAKATAKKSSLKNLSHLWKGNPGMVNQYISTLLTLEQSPTTLALLGVCFDFCSAQKDNATIEKHRSALLDLYVKSVLMSKTKPQQHILDKSTSLLRHVSHPEFKETLLPTLQKTMLRSPENAMQTVSCLLSAVTLDLSQYAMDIGKALASQLKANNAQLMEGAVQAVQNLAQQCSDPTAVQDVVTHLFKILGGSEGKLTVVAQKMSVLSGIASCSHHTVSGASNQTLSSAVTVMFIPYLQQEVHEGTLVHAVSVLSQWSNRLTVEVPVALLDWFKKAFTLKTSTSLVRHAYLQAMLGAFKGDTLAQASDLIPLLLQTIEKAAAQNSQHALLAEGVAASVLLSRLAVFVPAETKFTSFWNLILDEKKPLFTTEKFLSQCSEETLLTVLQLCERLFLDHAHRLNSSKAQMYHQATVAALLSRSWRVRKRAQQTIRKLLSSLGGSSLAHGLLGELRVVINKHKVLPQDSVVSESGELTELGRSYVPPRVLLDALCVVCSSASQWGDPAEAESLAMETLIVSHHPSIVEACRGLWPVLLSSMNLKAEEFIENNLEAILPQLNAVGSLSRLSPNKLLPRVISHITEGLSKPALLQVTREEYAIMLTPEGELYDKSIIQSAQKENTKKVNMKRENKAYSYKEQIIELELQEELKKKKGIKEEIQLTTKQKEMMQIQLEKESATRKRLQELDGELQSVVGLLEATLIERPAQITRELPAVLQVLMPLLHSPLAAPSIQQVFLDIGVCLMPKTVLVGHVTLRLLKPECDLDKAWEQEDLATAAHRTVMLLHNHTVPQREDAAPLSAPAFSFCFPLLNATLRESSDSTEEAENTMMRALQVINEHSQLRADTNSDDVAIDENGPELLPRVSMLLLLTRVISTAAPRLQVLASQCLTALCASAGGEEGCTVAEQPEIDVLLNALLSPCFSVRDAALRGLLEMEFALPTDSTDASGMSLLRRLWVARFDVEEEGQALAEKLWESLGLELVPEICSLLIGDVTHHEEAIRSAAADALSSAVSQYRDQSATVLCQLTELYHQKLYRPPPVLDALGRVISEAPPDQWEARCGIALALNKLSQYLDESQVTPLFLFFVPDALNDRHTDVRRCMLDAALSALNTHGKDNVSSLLPVFEEFLKNAPQDASYDSVRQSVVILMGSLAKHLDKNDPKVKPIVAKLITALSTPSQQVQESVASCLPPLVPAIKEDAAGIVKNLLQLLLESDKYAERKGAAYGLAGLVKGLGILALKQQDIMTTLTEAIQDKKNFRRREGALFAFEMLCNMLGKLFEPYVVHVLPHLLLCFGDGNQYVREAADDCAKAVMRNLSAHGVKLVLPSLLVALEEESWRTKAGSVELLGAMAYCAPKQLSSCLPSIVPKLTEVLTDSHVKVQKAGQQALRQIGSVIRNPEILAITPILLDALTDPSRKTQTCLQTLLDTKFVHFIDAPSLALIMPIVQRAFQDRSTDTRKMAAQIIGNMYSLTDQKDLSPYLPSFTPWLFVFCFFLTSFYLLSFLPFIFYHVSFSFPLQVRTVSAKALGAMVKGMGESCFDDLLPWLMETLASEQSSVDRSGAAQGLAEVMAGLGVEKLDKLMPDVVQTASKVDIASHVRDGYIMMFIYLPLTFGDKFTPYVGPIIPCILKALADENEYVRDTALRAGQRIISMYAETAIALLLPELEQGLFDDLWRIRFSSVQLLGDLLFHISGVTGKMTTETASEDDNFGTAASNKAIISALGAERRNRVLSGLYMGRSDTQLVVRQASLHVWKIVVSNTPRTLREILPTLFTLLLGFLASTCPDKRTIAARTLGDLVRKLGEKILPEIIPILEEGLRSDKSDERQGVCIGLSEIMKSTSKDAVLVFSESLVPTVRKALCDPLEEVREAAAKTFEQLHATIGHQALDDILPTLLKQLDDEETAAFALDGLKQVMAVKSRSVLPYLVPKLTAPPVNTRVLAFLSAVAGDALTRHLGVILPALLSSLKGKLGTEDEAQELCSCQTVILSVEDEVGQRIIIEDLLEATRGTDPGLRQAAVTILNAYFARTRLDYSAHTRTLLSGLIRLLNDSNPEVLSQSWDTINSITKKLDASSQLALIDDLHRDIRSVAGDVKGQHLPGFCLPKKGVTCILPVLREGVLTGTPEQKEEAAKALGGVIKLTSPEALRPSVVNITGPLIRILGDRFAWTVKTALLETLTLLLFLSEALKPFLPQLQTTFLKALQDSSRAVRLRAAEALGQLVSIHAKVDPLFTEQLSAIRNAEDSGVRFTMLQALRFVIQGAGSKVDPAIRKNITTTLLGMLGHDEDATRMASAGCVGELCAFLSEEELKSVLLQHVLADVSGVDWMVRHGRSLALAIAVKSAPGKLCGNEYCDTVTETILANATADRIPIATSGIRGMGYLMKHHLRTEGSSGVSQQMITQFVKCLQNQSSDVRLVSERVLWWVFKEPSLPSVDVNLIKPLLKTLLDNTKDKNTSVRAQSEHTIVNLLRLRQGEETMQTITAILDSASNDLLSECHRRSLKKIASQPDSNEEIDDTILT</sequence>
<keyword evidence="6" id="KW-0472">Membrane</keyword>
<dbReference type="PANTHER" id="PTHR23346:SF7">
    <property type="entry name" value="STALLED RIBOSOME SENSOR GCN1"/>
    <property type="match status" value="1"/>
</dbReference>
<dbReference type="InterPro" id="IPR004155">
    <property type="entry name" value="PBS_lyase_HEAT"/>
</dbReference>
<keyword evidence="6" id="KW-1133">Transmembrane helix</keyword>
<dbReference type="SUPFAM" id="SSF48371">
    <property type="entry name" value="ARM repeat"/>
    <property type="match status" value="4"/>
</dbReference>
<evidence type="ECO:0000256" key="4">
    <source>
        <dbReference type="PROSITE-ProRule" id="PRU00103"/>
    </source>
</evidence>
<dbReference type="InterPro" id="IPR000357">
    <property type="entry name" value="HEAT"/>
</dbReference>
<reference evidence="8" key="1">
    <citation type="submission" date="2023-09" db="UniProtKB">
        <authorList>
            <consortium name="Ensembl"/>
        </authorList>
    </citation>
    <scope>IDENTIFICATION</scope>
</reference>
<evidence type="ECO:0000256" key="1">
    <source>
        <dbReference type="ARBA" id="ARBA00007366"/>
    </source>
</evidence>
<dbReference type="SMART" id="SM01349">
    <property type="entry name" value="TOG"/>
    <property type="match status" value="1"/>
</dbReference>
<dbReference type="InterPro" id="IPR011989">
    <property type="entry name" value="ARM-like"/>
</dbReference>
<evidence type="ECO:0000256" key="2">
    <source>
        <dbReference type="ARBA" id="ARBA00022553"/>
    </source>
</evidence>
<feature type="transmembrane region" description="Helical" evidence="6">
    <location>
        <begin position="1581"/>
        <end position="1601"/>
    </location>
</feature>
<feature type="repeat" description="HEAT" evidence="4">
    <location>
        <begin position="1593"/>
        <end position="1631"/>
    </location>
</feature>
<dbReference type="InterPro" id="IPR034085">
    <property type="entry name" value="TOG"/>
</dbReference>
<protein>
    <submittedName>
        <fullName evidence="8">GCN1 activator of EIF2AK4</fullName>
    </submittedName>
</protein>
<dbReference type="Ensembl" id="ENSPNYT00000009629.1">
    <property type="protein sequence ID" value="ENSPNYP00000009412.1"/>
    <property type="gene ID" value="ENSPNYG00000007012.1"/>
</dbReference>
<dbReference type="GO" id="GO:0006417">
    <property type="term" value="P:regulation of translation"/>
    <property type="evidence" value="ECO:0007669"/>
    <property type="project" value="TreeGrafter"/>
</dbReference>
<organism evidence="8">
    <name type="scientific">Pundamilia nyererei</name>
    <dbReference type="NCBI Taxonomy" id="303518"/>
    <lineage>
        <taxon>Eukaryota</taxon>
        <taxon>Metazoa</taxon>
        <taxon>Chordata</taxon>
        <taxon>Craniata</taxon>
        <taxon>Vertebrata</taxon>
        <taxon>Euteleostomi</taxon>
        <taxon>Actinopterygii</taxon>
        <taxon>Neopterygii</taxon>
        <taxon>Teleostei</taxon>
        <taxon>Neoteleostei</taxon>
        <taxon>Acanthomorphata</taxon>
        <taxon>Ovalentaria</taxon>
        <taxon>Cichlomorphae</taxon>
        <taxon>Cichliformes</taxon>
        <taxon>Cichlidae</taxon>
        <taxon>African cichlids</taxon>
        <taxon>Pseudocrenilabrinae</taxon>
        <taxon>Haplochromini</taxon>
        <taxon>Pundamilia</taxon>
    </lineage>
</organism>
<evidence type="ECO:0000256" key="6">
    <source>
        <dbReference type="SAM" id="Phobius"/>
    </source>
</evidence>
<feature type="transmembrane region" description="Helical" evidence="6">
    <location>
        <begin position="1638"/>
        <end position="1662"/>
    </location>
</feature>